<feature type="compositionally biased region" description="Basic and acidic residues" evidence="6">
    <location>
        <begin position="322"/>
        <end position="334"/>
    </location>
</feature>
<feature type="region of interest" description="Disordered" evidence="6">
    <location>
        <begin position="305"/>
        <end position="334"/>
    </location>
</feature>
<dbReference type="GO" id="GO:0043565">
    <property type="term" value="F:sequence-specific DNA binding"/>
    <property type="evidence" value="ECO:0007669"/>
    <property type="project" value="InterPro"/>
</dbReference>
<accession>A0A8F1NNC1</accession>
<dbReference type="InterPro" id="IPR044810">
    <property type="entry name" value="WRKY_plant"/>
</dbReference>
<evidence type="ECO:0000259" key="7">
    <source>
        <dbReference type="PROSITE" id="PS50811"/>
    </source>
</evidence>
<keyword evidence="4" id="KW-0804">Transcription</keyword>
<protein>
    <submittedName>
        <fullName evidence="8">ZaWRKY43</fullName>
    </submittedName>
</protein>
<keyword evidence="3" id="KW-0238">DNA-binding</keyword>
<name>A0A8F1NNC1_9ROSI</name>
<evidence type="ECO:0000256" key="4">
    <source>
        <dbReference type="ARBA" id="ARBA00023163"/>
    </source>
</evidence>
<keyword evidence="2" id="KW-0805">Transcription regulation</keyword>
<dbReference type="InterPro" id="IPR036576">
    <property type="entry name" value="WRKY_dom_sf"/>
</dbReference>
<dbReference type="PROSITE" id="PS50811">
    <property type="entry name" value="WRKY"/>
    <property type="match status" value="1"/>
</dbReference>
<organism evidence="8">
    <name type="scientific">Zanthoxylum armatum</name>
    <dbReference type="NCBI Taxonomy" id="67938"/>
    <lineage>
        <taxon>Eukaryota</taxon>
        <taxon>Viridiplantae</taxon>
        <taxon>Streptophyta</taxon>
        <taxon>Embryophyta</taxon>
        <taxon>Tracheophyta</taxon>
        <taxon>Spermatophyta</taxon>
        <taxon>Magnoliopsida</taxon>
        <taxon>eudicotyledons</taxon>
        <taxon>Gunneridae</taxon>
        <taxon>Pentapetalae</taxon>
        <taxon>rosids</taxon>
        <taxon>malvids</taxon>
        <taxon>Sapindales</taxon>
        <taxon>Rutaceae</taxon>
        <taxon>Zanthoxyloideae</taxon>
        <taxon>Zanthoxylum</taxon>
    </lineage>
</organism>
<dbReference type="InterPro" id="IPR003657">
    <property type="entry name" value="WRKY_dom"/>
</dbReference>
<feature type="domain" description="WRKY" evidence="7">
    <location>
        <begin position="164"/>
        <end position="226"/>
    </location>
</feature>
<feature type="region of interest" description="Disordered" evidence="6">
    <location>
        <begin position="108"/>
        <end position="167"/>
    </location>
</feature>
<dbReference type="GO" id="GO:0005634">
    <property type="term" value="C:nucleus"/>
    <property type="evidence" value="ECO:0007669"/>
    <property type="project" value="UniProtKB-SubCell"/>
</dbReference>
<keyword evidence="5" id="KW-0539">Nucleus</keyword>
<dbReference type="SUPFAM" id="SSF118290">
    <property type="entry name" value="WRKY DNA-binding domain"/>
    <property type="match status" value="1"/>
</dbReference>
<feature type="compositionally biased region" description="Low complexity" evidence="6">
    <location>
        <begin position="126"/>
        <end position="137"/>
    </location>
</feature>
<proteinExistence type="evidence at transcript level"/>
<evidence type="ECO:0000256" key="2">
    <source>
        <dbReference type="ARBA" id="ARBA00023015"/>
    </source>
</evidence>
<reference evidence="8" key="1">
    <citation type="submission" date="2020-12" db="EMBL/GenBank/DDBJ databases">
        <authorList>
            <person name="Wang Y."/>
            <person name="Feng F."/>
        </authorList>
    </citation>
    <scope>NUCLEOTIDE SEQUENCE</scope>
</reference>
<comment type="subcellular location">
    <subcellularLocation>
        <location evidence="1">Nucleus</location>
    </subcellularLocation>
</comment>
<dbReference type="Pfam" id="PF03106">
    <property type="entry name" value="WRKY"/>
    <property type="match status" value="1"/>
</dbReference>
<evidence type="ECO:0000256" key="5">
    <source>
        <dbReference type="ARBA" id="ARBA00023242"/>
    </source>
</evidence>
<evidence type="ECO:0000256" key="3">
    <source>
        <dbReference type="ARBA" id="ARBA00023125"/>
    </source>
</evidence>
<dbReference type="GO" id="GO:0003700">
    <property type="term" value="F:DNA-binding transcription factor activity"/>
    <property type="evidence" value="ECO:0007669"/>
    <property type="project" value="InterPro"/>
</dbReference>
<evidence type="ECO:0000256" key="6">
    <source>
        <dbReference type="SAM" id="MobiDB-lite"/>
    </source>
</evidence>
<dbReference type="SMART" id="SM00774">
    <property type="entry name" value="WRKY"/>
    <property type="match status" value="1"/>
</dbReference>
<sequence length="334" mass="37334">MISKSCDDIINSFLAARERLNDHQAAPPPPETLFNYPAAGEMVSHEQQVHVEQQQQQIDANLQEWLRSSMTQAVDIVHTQFLSDQRNPFEHVISERETLMESASTTRLRSMGGDHHHHHVQPMNVSADSSRGSSSSQPRHRRSENARAVRVPAPQTGNPEIPPEDGYTWRKYGQKEILNSNYPRSYYKCTHQKFYNCPAKKKVQRLDDNPFTFEILYHGHHTCHMPPPSSPPPPAEITQEMTQSVTMQQPSSTSNLGRWLTMDVSAGGASGGAGPSTVGYQREAAGAGDQCFVANMADAMFNSGSSSSNSMEFLFPSTSSNMEDKWNQEDKKDN</sequence>
<dbReference type="EMBL" id="MW327160">
    <property type="protein sequence ID" value="QWQ79164.1"/>
    <property type="molecule type" value="mRNA"/>
</dbReference>
<dbReference type="AlphaFoldDB" id="A0A8F1NNC1"/>
<evidence type="ECO:0000313" key="8">
    <source>
        <dbReference type="EMBL" id="QWQ79164.1"/>
    </source>
</evidence>
<dbReference type="Gene3D" id="2.20.25.80">
    <property type="entry name" value="WRKY domain"/>
    <property type="match status" value="1"/>
</dbReference>
<dbReference type="PANTHER" id="PTHR31282">
    <property type="entry name" value="WRKY TRANSCRIPTION FACTOR 21-RELATED"/>
    <property type="match status" value="1"/>
</dbReference>
<evidence type="ECO:0000256" key="1">
    <source>
        <dbReference type="ARBA" id="ARBA00004123"/>
    </source>
</evidence>